<dbReference type="PANTHER" id="PTHR19375">
    <property type="entry name" value="HEAT SHOCK PROTEIN 70KDA"/>
    <property type="match status" value="1"/>
</dbReference>
<dbReference type="FunFam" id="3.90.640.10:FF:000003">
    <property type="entry name" value="Molecular chaperone DnaK"/>
    <property type="match status" value="1"/>
</dbReference>
<dbReference type="InterPro" id="IPR018181">
    <property type="entry name" value="Heat_shock_70_CS"/>
</dbReference>
<dbReference type="Proteomes" id="UP000708208">
    <property type="component" value="Unassembled WGS sequence"/>
</dbReference>
<dbReference type="PROSITE" id="PS00297">
    <property type="entry name" value="HSP70_1"/>
    <property type="match status" value="1"/>
</dbReference>
<evidence type="ECO:0000256" key="2">
    <source>
        <dbReference type="ARBA" id="ARBA00022741"/>
    </source>
</evidence>
<evidence type="ECO:0008006" key="6">
    <source>
        <dbReference type="Google" id="ProtNLM"/>
    </source>
</evidence>
<evidence type="ECO:0000256" key="3">
    <source>
        <dbReference type="ARBA" id="ARBA00022840"/>
    </source>
</evidence>
<dbReference type="GO" id="GO:0140662">
    <property type="term" value="F:ATP-dependent protein folding chaperone"/>
    <property type="evidence" value="ECO:0007669"/>
    <property type="project" value="InterPro"/>
</dbReference>
<reference evidence="4" key="1">
    <citation type="submission" date="2021-06" db="EMBL/GenBank/DDBJ databases">
        <authorList>
            <person name="Hodson N. C."/>
            <person name="Mongue J. A."/>
            <person name="Jaron S. K."/>
        </authorList>
    </citation>
    <scope>NUCLEOTIDE SEQUENCE</scope>
</reference>
<comment type="similarity">
    <text evidence="1">Belongs to the heat shock protein 70 family.</text>
</comment>
<keyword evidence="5" id="KW-1185">Reference proteome</keyword>
<keyword evidence="2" id="KW-0547">Nucleotide-binding</keyword>
<dbReference type="FunFam" id="3.30.420.40:FF:000028">
    <property type="entry name" value="heat shock 70 kDa protein-like"/>
    <property type="match status" value="1"/>
</dbReference>
<dbReference type="AlphaFoldDB" id="A0A8J2JW66"/>
<comment type="caution">
    <text evidence="4">The sequence shown here is derived from an EMBL/GenBank/DDBJ whole genome shotgun (WGS) entry which is preliminary data.</text>
</comment>
<proteinExistence type="inferred from homology"/>
<protein>
    <recommendedName>
        <fullName evidence="6">Heat shock protein 70</fullName>
    </recommendedName>
</protein>
<accession>A0A8J2JW66</accession>
<dbReference type="OrthoDB" id="6436504at2759"/>
<dbReference type="PROSITE" id="PS01036">
    <property type="entry name" value="HSP70_3"/>
    <property type="match status" value="1"/>
</dbReference>
<gene>
    <name evidence="4" type="ORF">AFUS01_LOCUS17384</name>
</gene>
<dbReference type="InterPro" id="IPR013126">
    <property type="entry name" value="Hsp_70_fam"/>
</dbReference>
<evidence type="ECO:0000313" key="5">
    <source>
        <dbReference type="Proteomes" id="UP000708208"/>
    </source>
</evidence>
<dbReference type="GO" id="GO:0005524">
    <property type="term" value="F:ATP binding"/>
    <property type="evidence" value="ECO:0007669"/>
    <property type="project" value="UniProtKB-KW"/>
</dbReference>
<dbReference type="Pfam" id="PF00012">
    <property type="entry name" value="HSP70"/>
    <property type="match status" value="2"/>
</dbReference>
<name>A0A8J2JW66_9HEXA</name>
<dbReference type="EMBL" id="CAJVCH010165927">
    <property type="protein sequence ID" value="CAG7728618.1"/>
    <property type="molecule type" value="Genomic_DNA"/>
</dbReference>
<evidence type="ECO:0000313" key="4">
    <source>
        <dbReference type="EMBL" id="CAG7728618.1"/>
    </source>
</evidence>
<sequence length="382" mass="43089">MQQYHKCGVQYSLDIFSKIDNLTELRTLLVEEVLKQEFQIFDRINAFRKNSSANSIGVDLGTTYCCVAVHRNNRTEVIPNTMGKYTTPSYVALHDDQPFVGEVAKSSAHEHPQSTLFDMKRMLGKRIYDLNILQSKKYWPFDITEKDGQVKLKCGPEKMFKPEDVIAMIERFASRGGTFDVAVLEIQGNCIKIRAIDGDPNIGGEDFDNEMVQHCIQEFMKEHGIDLGIRQCNEDSSALARRLRRLKSHCEEQKCNLSATKHVVVSIDGIIGSLDLKVAFSRELFSSLIESYLRTCMSTVDRAIFSSEVKYGDITQIVMVGGSSRIPKVQEMLEQRFGRKALCKQVNADEAVAAGAAILASYFDEPSKSRITTEELEMVLLN</sequence>
<evidence type="ECO:0000256" key="1">
    <source>
        <dbReference type="ARBA" id="ARBA00007381"/>
    </source>
</evidence>
<keyword evidence="3" id="KW-0067">ATP-binding</keyword>
<organism evidence="4 5">
    <name type="scientific">Allacma fusca</name>
    <dbReference type="NCBI Taxonomy" id="39272"/>
    <lineage>
        <taxon>Eukaryota</taxon>
        <taxon>Metazoa</taxon>
        <taxon>Ecdysozoa</taxon>
        <taxon>Arthropoda</taxon>
        <taxon>Hexapoda</taxon>
        <taxon>Collembola</taxon>
        <taxon>Symphypleona</taxon>
        <taxon>Sminthuridae</taxon>
        <taxon>Allacma</taxon>
    </lineage>
</organism>